<keyword evidence="3" id="KW-1185">Reference proteome</keyword>
<gene>
    <name evidence="2" type="ORF">SAMN04488503_3208</name>
</gene>
<dbReference type="PANTHER" id="PTHR44998:SF1">
    <property type="entry name" value="UDP-N-ACETYLGLUCOSAMINE--PEPTIDE N-ACETYLGLUCOSAMINYLTRANSFERASE 110 KDA SUBUNIT"/>
    <property type="match status" value="1"/>
</dbReference>
<dbReference type="AlphaFoldDB" id="A0A239CNY0"/>
<keyword evidence="1" id="KW-0802">TPR repeat</keyword>
<organism evidence="2 3">
    <name type="scientific">Humidesulfovibrio mexicanus</name>
    <dbReference type="NCBI Taxonomy" id="147047"/>
    <lineage>
        <taxon>Bacteria</taxon>
        <taxon>Pseudomonadati</taxon>
        <taxon>Thermodesulfobacteriota</taxon>
        <taxon>Desulfovibrionia</taxon>
        <taxon>Desulfovibrionales</taxon>
        <taxon>Desulfovibrionaceae</taxon>
        <taxon>Humidesulfovibrio</taxon>
    </lineage>
</organism>
<protein>
    <submittedName>
        <fullName evidence="2">Tetratricopeptide repeat-containing protein</fullName>
    </submittedName>
</protein>
<dbReference type="Pfam" id="PF14559">
    <property type="entry name" value="TPR_19"/>
    <property type="match status" value="1"/>
</dbReference>
<dbReference type="Pfam" id="PF13432">
    <property type="entry name" value="TPR_16"/>
    <property type="match status" value="1"/>
</dbReference>
<dbReference type="SMART" id="SM00028">
    <property type="entry name" value="TPR"/>
    <property type="match status" value="3"/>
</dbReference>
<dbReference type="PANTHER" id="PTHR44998">
    <property type="match status" value="1"/>
</dbReference>
<sequence length="256" mass="28605">MTQSPQDAASARISGVFSQKKTAKIGTGTTARKTEVVTYFLVCERDDGQLDVQALTADDQPFGPKKQIGRDELLANYFPEPQKTLARQVSALSPKEMEIQKAVARGDKFRKRGESFTAEFEYNKALALDMGNVRANFGIGLCYIARGEQAKAREVFERVVHLDAAFQDEHKHLFNEFGINLRKAGMHDEAQEYYRRALDLSSEDENLHYNLARAAFGKGDVKAAAQALAACLALNPEHAEARQFVDYLKRKKNPDS</sequence>
<dbReference type="Gene3D" id="1.25.40.10">
    <property type="entry name" value="Tetratricopeptide repeat domain"/>
    <property type="match status" value="2"/>
</dbReference>
<accession>A0A239CNY0</accession>
<dbReference type="OrthoDB" id="5469953at2"/>
<feature type="repeat" description="TPR" evidence="1">
    <location>
        <begin position="171"/>
        <end position="204"/>
    </location>
</feature>
<dbReference type="InterPro" id="IPR019734">
    <property type="entry name" value="TPR_rpt"/>
</dbReference>
<dbReference type="SUPFAM" id="SSF48452">
    <property type="entry name" value="TPR-like"/>
    <property type="match status" value="1"/>
</dbReference>
<dbReference type="Proteomes" id="UP000198324">
    <property type="component" value="Unassembled WGS sequence"/>
</dbReference>
<dbReference type="RefSeq" id="WP_089275391.1">
    <property type="nucleotide sequence ID" value="NZ_FZOC01000008.1"/>
</dbReference>
<dbReference type="PROSITE" id="PS50005">
    <property type="entry name" value="TPR"/>
    <property type="match status" value="2"/>
</dbReference>
<evidence type="ECO:0000313" key="3">
    <source>
        <dbReference type="Proteomes" id="UP000198324"/>
    </source>
</evidence>
<name>A0A239CNY0_9BACT</name>
<evidence type="ECO:0000313" key="2">
    <source>
        <dbReference type="EMBL" id="SNS21194.1"/>
    </source>
</evidence>
<feature type="repeat" description="TPR" evidence="1">
    <location>
        <begin position="133"/>
        <end position="166"/>
    </location>
</feature>
<reference evidence="2 3" key="1">
    <citation type="submission" date="2017-06" db="EMBL/GenBank/DDBJ databases">
        <authorList>
            <person name="Kim H.J."/>
            <person name="Triplett B.A."/>
        </authorList>
    </citation>
    <scope>NUCLEOTIDE SEQUENCE [LARGE SCALE GENOMIC DNA]</scope>
    <source>
        <strain evidence="2 3">DSM 13116</strain>
    </source>
</reference>
<evidence type="ECO:0000256" key="1">
    <source>
        <dbReference type="PROSITE-ProRule" id="PRU00339"/>
    </source>
</evidence>
<dbReference type="EMBL" id="FZOC01000008">
    <property type="protein sequence ID" value="SNS21194.1"/>
    <property type="molecule type" value="Genomic_DNA"/>
</dbReference>
<proteinExistence type="predicted"/>
<dbReference type="InterPro" id="IPR011990">
    <property type="entry name" value="TPR-like_helical_dom_sf"/>
</dbReference>